<evidence type="ECO:0000313" key="9">
    <source>
        <dbReference type="Proteomes" id="UP000000757"/>
    </source>
</evidence>
<dbReference type="Proteomes" id="UP000000757">
    <property type="component" value="Chromosome"/>
</dbReference>
<dbReference type="Pfam" id="PF05199">
    <property type="entry name" value="GMC_oxred_C"/>
    <property type="match status" value="1"/>
</dbReference>
<keyword evidence="3" id="KW-0285">Flavoprotein</keyword>
<dbReference type="AlphaFoldDB" id="A0R4V5"/>
<dbReference type="STRING" id="246196.MSMEG_5967"/>
<dbReference type="PRINTS" id="PR00420">
    <property type="entry name" value="RNGMNOXGNASE"/>
</dbReference>
<keyword evidence="5" id="KW-0560">Oxidoreductase</keyword>
<evidence type="ECO:0000256" key="1">
    <source>
        <dbReference type="ARBA" id="ARBA00001974"/>
    </source>
</evidence>
<dbReference type="SUPFAM" id="SSF51905">
    <property type="entry name" value="FAD/NAD(P)-binding domain"/>
    <property type="match status" value="1"/>
</dbReference>
<evidence type="ECO:0000256" key="5">
    <source>
        <dbReference type="ARBA" id="ARBA00023002"/>
    </source>
</evidence>
<dbReference type="PATRIC" id="fig|246196.19.peg.5805"/>
<comment type="cofactor">
    <cofactor evidence="1">
        <name>FAD</name>
        <dbReference type="ChEBI" id="CHEBI:57692"/>
    </cofactor>
</comment>
<dbReference type="EMBL" id="CP000480">
    <property type="protein sequence ID" value="ABK74485.1"/>
    <property type="molecule type" value="Genomic_DNA"/>
</dbReference>
<evidence type="ECO:0000256" key="2">
    <source>
        <dbReference type="ARBA" id="ARBA00010790"/>
    </source>
</evidence>
<evidence type="ECO:0000256" key="3">
    <source>
        <dbReference type="ARBA" id="ARBA00022630"/>
    </source>
</evidence>
<feature type="domain" description="Glucose-methanol-choline oxidoreductase N-terminal" evidence="6">
    <location>
        <begin position="25"/>
        <end position="324"/>
    </location>
</feature>
<dbReference type="PANTHER" id="PTHR42784:SF1">
    <property type="entry name" value="PYRANOSE 2-OXIDASE"/>
    <property type="match status" value="1"/>
</dbReference>
<gene>
    <name evidence="8" type="ordered locus">MSMEG_5967</name>
</gene>
<name>A0R4V5_MYCS2</name>
<dbReference type="KEGG" id="msm:MSMEG_5967"/>
<dbReference type="OrthoDB" id="9798604at2"/>
<dbReference type="Gene3D" id="3.50.50.60">
    <property type="entry name" value="FAD/NAD(P)-binding domain"/>
    <property type="match status" value="2"/>
</dbReference>
<accession>A0R4V5</accession>
<dbReference type="GO" id="GO:0016614">
    <property type="term" value="F:oxidoreductase activity, acting on CH-OH group of donors"/>
    <property type="evidence" value="ECO:0007669"/>
    <property type="project" value="InterPro"/>
</dbReference>
<dbReference type="eggNOG" id="COG2303">
    <property type="taxonomic scope" value="Bacteria"/>
</dbReference>
<evidence type="ECO:0000259" key="7">
    <source>
        <dbReference type="Pfam" id="PF05199"/>
    </source>
</evidence>
<proteinExistence type="inferred from homology"/>
<reference evidence="8 9" key="1">
    <citation type="submission" date="2006-10" db="EMBL/GenBank/DDBJ databases">
        <authorList>
            <person name="Fleischmann R.D."/>
            <person name="Dodson R.J."/>
            <person name="Haft D.H."/>
            <person name="Merkel J.S."/>
            <person name="Nelson W.C."/>
            <person name="Fraser C.M."/>
        </authorList>
    </citation>
    <scope>NUCLEOTIDE SEQUENCE [LARGE SCALE GENOMIC DNA]</scope>
    <source>
        <strain evidence="9">ATCC 700084 / mc(2)155</strain>
    </source>
</reference>
<dbReference type="PANTHER" id="PTHR42784">
    <property type="entry name" value="PYRANOSE 2-OXIDASE"/>
    <property type="match status" value="1"/>
</dbReference>
<feature type="domain" description="Glucose-methanol-choline oxidoreductase C-terminal" evidence="7">
    <location>
        <begin position="472"/>
        <end position="527"/>
    </location>
</feature>
<keyword evidence="4" id="KW-0274">FAD</keyword>
<dbReference type="GO" id="GO:0050660">
    <property type="term" value="F:flavin adenine dinucleotide binding"/>
    <property type="evidence" value="ECO:0007669"/>
    <property type="project" value="InterPro"/>
</dbReference>
<dbReference type="InterPro" id="IPR051473">
    <property type="entry name" value="P2Ox-like"/>
</dbReference>
<organism evidence="8 9">
    <name type="scientific">Mycolicibacterium smegmatis (strain ATCC 700084 / mc(2)155)</name>
    <name type="common">Mycobacterium smegmatis</name>
    <dbReference type="NCBI Taxonomy" id="246196"/>
    <lineage>
        <taxon>Bacteria</taxon>
        <taxon>Bacillati</taxon>
        <taxon>Actinomycetota</taxon>
        <taxon>Actinomycetes</taxon>
        <taxon>Mycobacteriales</taxon>
        <taxon>Mycobacteriaceae</taxon>
        <taxon>Mycolicibacterium</taxon>
    </lineage>
</organism>
<keyword evidence="9" id="KW-1185">Reference proteome</keyword>
<evidence type="ECO:0000313" key="8">
    <source>
        <dbReference type="EMBL" id="ABK74485.1"/>
    </source>
</evidence>
<dbReference type="InterPro" id="IPR007867">
    <property type="entry name" value="GMC_OxRtase_C"/>
</dbReference>
<protein>
    <submittedName>
        <fullName evidence="8">Glucose-methanol-choline oxidoreductase</fullName>
    </submittedName>
</protein>
<dbReference type="Pfam" id="PF00732">
    <property type="entry name" value="GMC_oxred_N"/>
    <property type="match status" value="1"/>
</dbReference>
<evidence type="ECO:0000256" key="4">
    <source>
        <dbReference type="ARBA" id="ARBA00022827"/>
    </source>
</evidence>
<dbReference type="InterPro" id="IPR036188">
    <property type="entry name" value="FAD/NAD-bd_sf"/>
</dbReference>
<evidence type="ECO:0000259" key="6">
    <source>
        <dbReference type="Pfam" id="PF00732"/>
    </source>
</evidence>
<dbReference type="InterPro" id="IPR000172">
    <property type="entry name" value="GMC_OxRdtase_N"/>
</dbReference>
<dbReference type="PaxDb" id="246196-MSMEI_5807"/>
<sequence>MCPKWVFSTGMVQSMSTDQMTDELDVIVVGAGLAGSVAALTVARAGYSVGVIECGPPRSQNRDPAPGKMRRAIARLAGRTLPRPGRWPVPLMRDRGGGRPAKAMAAVLGFGPGGSSTVYGAALSRYRRSDFTAMRPPGALPREWPIDYDDFRPFYARTEKLLRVAGAPDPLDPDDDAVLRSPPPLGPRDAALVKAMQAAGLHPYRLHVGIDYLPGCSECLGDACPRACKADGNNRALQQAVASGASVFCDETVVRLEPLSGQLQVISREGGPAATSGVLRKRLARNVILAAGALNTPLLLARSSGLWRDGTAPPLLGRGLMFHITDILGLRAPSDVPNYGPQKTLAIRDLYEVGEVQSMAMRVGTAPIASYLRAEAERLGLGWLGGGLEALRIPAAVAARFLGKAATFATVQEDYAYEANRVWEDPSHPERICFRYEVPDELRERSARGRRIIRDRLRHLRPFFLSPLATPNLGHPMGTCRMGNDPAVSVTDAQGRVWGLPNVVVADAATLPTSGSTNPALTVSANALRIAESLVNRMNEAALEPSPHHAE</sequence>
<comment type="similarity">
    <text evidence="2">Belongs to the GMC oxidoreductase family.</text>
</comment>